<evidence type="ECO:0000313" key="3">
    <source>
        <dbReference type="EMBL" id="GEJ55946.1"/>
    </source>
</evidence>
<sequence length="425" mass="47173">MDTISIADLVREGAILDIQDGNHGEKHPTAADYVDSDGVPFLMARDFPNGSLDVSNVTLLRRDVASKLRVGFAKPGDVLLTHKGTIGATGIVPNGFDYVMLTPQVTYYRTDPRKLLNVYLRCAFRAPAFQQQLAAFSAQSTRPFVSISAQRSLVVPVAPYSTQRRIATLVSSYDDLIANGEQRIRVLEGMVRTIYREWFVLFRYFGRQKVQVVSSPTGPIPKTWTATTLGAVVEAETGKRPKGGASSVEDGVPSVGAENVNGLGRHDYAVEKYVPRAFFEQMRSGVVRDRDVALYKDGAYIGRSTYFRDGFPHQTFAVNEHVFLLRTVSRRLGPNMLYLWLQQPETVQTIRSKNANAAQPGINRTILNGLPITIPSEDVAVRFESLVEPFLAAIVTLAKQRELLRRARDILLVRLFSGRLRVGTA</sequence>
<keyword evidence="3" id="KW-0378">Hydrolase</keyword>
<dbReference type="InterPro" id="IPR052021">
    <property type="entry name" value="Type-I_RS_S_subunit"/>
</dbReference>
<keyword evidence="3" id="KW-0540">Nuclease</keyword>
<keyword evidence="2" id="KW-0238">DNA-binding</keyword>
<evidence type="ECO:0000256" key="1">
    <source>
        <dbReference type="ARBA" id="ARBA00022747"/>
    </source>
</evidence>
<dbReference type="Gene3D" id="3.90.220.20">
    <property type="entry name" value="DNA methylase specificity domains"/>
    <property type="match status" value="2"/>
</dbReference>
<dbReference type="GO" id="GO:0009307">
    <property type="term" value="P:DNA restriction-modification system"/>
    <property type="evidence" value="ECO:0007669"/>
    <property type="project" value="UniProtKB-KW"/>
</dbReference>
<dbReference type="AlphaFoldDB" id="A0A7I9VHS1"/>
<name>A0A7I9VHS1_9BACT</name>
<protein>
    <submittedName>
        <fullName evidence="3">Restriction endonuclease S subunits-like protein</fullName>
    </submittedName>
</protein>
<organism evidence="3 4">
    <name type="scientific">Anaeromyxobacter diazotrophicus</name>
    <dbReference type="NCBI Taxonomy" id="2590199"/>
    <lineage>
        <taxon>Bacteria</taxon>
        <taxon>Pseudomonadati</taxon>
        <taxon>Myxococcota</taxon>
        <taxon>Myxococcia</taxon>
        <taxon>Myxococcales</taxon>
        <taxon>Cystobacterineae</taxon>
        <taxon>Anaeromyxobacteraceae</taxon>
        <taxon>Anaeromyxobacter</taxon>
    </lineage>
</organism>
<dbReference type="GO" id="GO:0004519">
    <property type="term" value="F:endonuclease activity"/>
    <property type="evidence" value="ECO:0007669"/>
    <property type="project" value="UniProtKB-KW"/>
</dbReference>
<dbReference type="EMBL" id="BJTG01000002">
    <property type="protein sequence ID" value="GEJ55946.1"/>
    <property type="molecule type" value="Genomic_DNA"/>
</dbReference>
<dbReference type="PANTHER" id="PTHR30408:SF12">
    <property type="entry name" value="TYPE I RESTRICTION ENZYME MJAVIII SPECIFICITY SUBUNIT"/>
    <property type="match status" value="1"/>
</dbReference>
<keyword evidence="4" id="KW-1185">Reference proteome</keyword>
<comment type="caution">
    <text evidence="3">The sequence shown here is derived from an EMBL/GenBank/DDBJ whole genome shotgun (WGS) entry which is preliminary data.</text>
</comment>
<dbReference type="InterPro" id="IPR044946">
    <property type="entry name" value="Restrct_endonuc_typeI_TRD_sf"/>
</dbReference>
<gene>
    <name evidence="3" type="ORF">AMYX_06870</name>
</gene>
<evidence type="ECO:0000313" key="4">
    <source>
        <dbReference type="Proteomes" id="UP000503640"/>
    </source>
</evidence>
<reference evidence="4" key="1">
    <citation type="journal article" date="2020" name="Appl. Environ. Microbiol.">
        <title>Diazotrophic Anaeromyxobacter Isolates from Soils.</title>
        <authorList>
            <person name="Masuda Y."/>
            <person name="Yamanaka H."/>
            <person name="Xu Z.X."/>
            <person name="Shiratori Y."/>
            <person name="Aono T."/>
            <person name="Amachi S."/>
            <person name="Senoo K."/>
            <person name="Itoh H."/>
        </authorList>
    </citation>
    <scope>NUCLEOTIDE SEQUENCE [LARGE SCALE GENOMIC DNA]</scope>
    <source>
        <strain evidence="4">R267</strain>
    </source>
</reference>
<dbReference type="PANTHER" id="PTHR30408">
    <property type="entry name" value="TYPE-1 RESTRICTION ENZYME ECOKI SPECIFICITY PROTEIN"/>
    <property type="match status" value="1"/>
</dbReference>
<dbReference type="SUPFAM" id="SSF116734">
    <property type="entry name" value="DNA methylase specificity domain"/>
    <property type="match status" value="2"/>
</dbReference>
<accession>A0A7I9VHS1</accession>
<keyword evidence="1" id="KW-0680">Restriction system</keyword>
<dbReference type="Proteomes" id="UP000503640">
    <property type="component" value="Unassembled WGS sequence"/>
</dbReference>
<dbReference type="GO" id="GO:0003677">
    <property type="term" value="F:DNA binding"/>
    <property type="evidence" value="ECO:0007669"/>
    <property type="project" value="UniProtKB-KW"/>
</dbReference>
<evidence type="ECO:0000256" key="2">
    <source>
        <dbReference type="ARBA" id="ARBA00023125"/>
    </source>
</evidence>
<keyword evidence="3" id="KW-0255">Endonuclease</keyword>
<proteinExistence type="predicted"/>